<organism evidence="2 3">
    <name type="scientific">Parelaphostrongylus tenuis</name>
    <name type="common">Meningeal worm</name>
    <dbReference type="NCBI Taxonomy" id="148309"/>
    <lineage>
        <taxon>Eukaryota</taxon>
        <taxon>Metazoa</taxon>
        <taxon>Ecdysozoa</taxon>
        <taxon>Nematoda</taxon>
        <taxon>Chromadorea</taxon>
        <taxon>Rhabditida</taxon>
        <taxon>Rhabditina</taxon>
        <taxon>Rhabditomorpha</taxon>
        <taxon>Strongyloidea</taxon>
        <taxon>Metastrongylidae</taxon>
        <taxon>Parelaphostrongylus</taxon>
    </lineage>
</organism>
<keyword evidence="3" id="KW-1185">Reference proteome</keyword>
<evidence type="ECO:0000313" key="2">
    <source>
        <dbReference type="EMBL" id="KAJ1356639.1"/>
    </source>
</evidence>
<dbReference type="Gene3D" id="2.60.40.790">
    <property type="match status" value="1"/>
</dbReference>
<dbReference type="InterPro" id="IPR002068">
    <property type="entry name" value="A-crystallin/Hsp20_dom"/>
</dbReference>
<dbReference type="CDD" id="cd06526">
    <property type="entry name" value="metazoan_ACD"/>
    <property type="match status" value="1"/>
</dbReference>
<dbReference type="Pfam" id="PF00011">
    <property type="entry name" value="HSP20"/>
    <property type="match status" value="1"/>
</dbReference>
<sequence>MQPHFRSFVRKWILPEDVDVDALRTQLTDKGHLCVEAPKVTESGSKKRNIPIMAAPRGK</sequence>
<proteinExistence type="predicted"/>
<comment type="caution">
    <text evidence="2">The sequence shown here is derived from an EMBL/GenBank/DDBJ whole genome shotgun (WGS) entry which is preliminary data.</text>
</comment>
<name>A0AAD5N372_PARTN</name>
<feature type="domain" description="SHSP" evidence="1">
    <location>
        <begin position="5"/>
        <end position="52"/>
    </location>
</feature>
<dbReference type="InterPro" id="IPR008978">
    <property type="entry name" value="HSP20-like_chaperone"/>
</dbReference>
<dbReference type="Proteomes" id="UP001196413">
    <property type="component" value="Unassembled WGS sequence"/>
</dbReference>
<dbReference type="SUPFAM" id="SSF49764">
    <property type="entry name" value="HSP20-like chaperones"/>
    <property type="match status" value="1"/>
</dbReference>
<reference evidence="2" key="1">
    <citation type="submission" date="2021-06" db="EMBL/GenBank/DDBJ databases">
        <title>Parelaphostrongylus tenuis whole genome reference sequence.</title>
        <authorList>
            <person name="Garwood T.J."/>
            <person name="Larsen P.A."/>
            <person name="Fountain-Jones N.M."/>
            <person name="Garbe J.R."/>
            <person name="Macchietto M.G."/>
            <person name="Kania S.A."/>
            <person name="Gerhold R.W."/>
            <person name="Richards J.E."/>
            <person name="Wolf T.M."/>
        </authorList>
    </citation>
    <scope>NUCLEOTIDE SEQUENCE</scope>
    <source>
        <strain evidence="2">MNPRO001-30</strain>
        <tissue evidence="2">Meninges</tissue>
    </source>
</reference>
<evidence type="ECO:0000313" key="3">
    <source>
        <dbReference type="Proteomes" id="UP001196413"/>
    </source>
</evidence>
<dbReference type="AlphaFoldDB" id="A0AAD5N372"/>
<evidence type="ECO:0000259" key="1">
    <source>
        <dbReference type="Pfam" id="PF00011"/>
    </source>
</evidence>
<accession>A0AAD5N372</accession>
<gene>
    <name evidence="2" type="ORF">KIN20_014378</name>
</gene>
<protein>
    <recommendedName>
        <fullName evidence="1">SHSP domain-containing protein</fullName>
    </recommendedName>
</protein>
<dbReference type="EMBL" id="JAHQIW010002856">
    <property type="protein sequence ID" value="KAJ1356639.1"/>
    <property type="molecule type" value="Genomic_DNA"/>
</dbReference>